<evidence type="ECO:0000256" key="3">
    <source>
        <dbReference type="ARBA" id="ARBA00022827"/>
    </source>
</evidence>
<keyword evidence="7" id="KW-0614">Plasmid</keyword>
<keyword evidence="3" id="KW-0274">FAD</keyword>
<dbReference type="EMBL" id="CP159256">
    <property type="protein sequence ID" value="XCG52145.1"/>
    <property type="molecule type" value="Genomic_DNA"/>
</dbReference>
<keyword evidence="2" id="KW-0285">Flavoprotein</keyword>
<evidence type="ECO:0000256" key="1">
    <source>
        <dbReference type="ARBA" id="ARBA00001974"/>
    </source>
</evidence>
<evidence type="ECO:0000256" key="2">
    <source>
        <dbReference type="ARBA" id="ARBA00022630"/>
    </source>
</evidence>
<dbReference type="SUPFAM" id="SSF51905">
    <property type="entry name" value="FAD/NAD(P)-binding domain"/>
    <property type="match status" value="1"/>
</dbReference>
<proteinExistence type="inferred from homology"/>
<organism evidence="7">
    <name type="scientific">Mesorhizobium sp. WSM2240</name>
    <dbReference type="NCBI Taxonomy" id="3228851"/>
    <lineage>
        <taxon>Bacteria</taxon>
        <taxon>Pseudomonadati</taxon>
        <taxon>Pseudomonadota</taxon>
        <taxon>Alphaproteobacteria</taxon>
        <taxon>Hyphomicrobiales</taxon>
        <taxon>Phyllobacteriaceae</taxon>
        <taxon>Mesorhizobium</taxon>
    </lineage>
</organism>
<gene>
    <name evidence="7" type="ORF">ABVK50_32115</name>
</gene>
<dbReference type="Gene3D" id="3.30.9.10">
    <property type="entry name" value="D-Amino Acid Oxidase, subunit A, domain 2"/>
    <property type="match status" value="1"/>
</dbReference>
<geneLocation type="plasmid" evidence="7">
    <name>pMk2240A</name>
</geneLocation>
<evidence type="ECO:0000313" key="7">
    <source>
        <dbReference type="EMBL" id="XCG52145.1"/>
    </source>
</evidence>
<dbReference type="Pfam" id="PF01266">
    <property type="entry name" value="DAO"/>
    <property type="match status" value="1"/>
</dbReference>
<keyword evidence="4" id="KW-0560">Oxidoreductase</keyword>
<evidence type="ECO:0000256" key="4">
    <source>
        <dbReference type="ARBA" id="ARBA00023002"/>
    </source>
</evidence>
<name>A0AAU8CZU9_9HYPH</name>
<dbReference type="GO" id="GO:0047545">
    <property type="term" value="F:(S)-2-hydroxyglutarate dehydrogenase activity"/>
    <property type="evidence" value="ECO:0007669"/>
    <property type="project" value="TreeGrafter"/>
</dbReference>
<dbReference type="RefSeq" id="WP_353646353.1">
    <property type="nucleotide sequence ID" value="NZ_CP159256.1"/>
</dbReference>
<protein>
    <submittedName>
        <fullName evidence="7">FAD-dependent oxidoreductase</fullName>
    </submittedName>
</protein>
<dbReference type="PANTHER" id="PTHR43104">
    <property type="entry name" value="L-2-HYDROXYGLUTARATE DEHYDROGENASE, MITOCHONDRIAL"/>
    <property type="match status" value="1"/>
</dbReference>
<dbReference type="InterPro" id="IPR006076">
    <property type="entry name" value="FAD-dep_OxRdtase"/>
</dbReference>
<comment type="cofactor">
    <cofactor evidence="1">
        <name>FAD</name>
        <dbReference type="ChEBI" id="CHEBI:57692"/>
    </cofactor>
</comment>
<evidence type="ECO:0000256" key="5">
    <source>
        <dbReference type="ARBA" id="ARBA00037941"/>
    </source>
</evidence>
<feature type="domain" description="FAD dependent oxidoreductase" evidence="6">
    <location>
        <begin position="2"/>
        <end position="108"/>
    </location>
</feature>
<accession>A0AAU8CZU9</accession>
<evidence type="ECO:0000259" key="6">
    <source>
        <dbReference type="Pfam" id="PF01266"/>
    </source>
</evidence>
<dbReference type="PANTHER" id="PTHR43104:SF4">
    <property type="entry name" value="L-2-HYDROXYGLUTARATE DEHYDROGENASE, MITOCHONDRIAL"/>
    <property type="match status" value="1"/>
</dbReference>
<dbReference type="AlphaFoldDB" id="A0AAU8CZU9"/>
<comment type="similarity">
    <text evidence="5">Belongs to the L2HGDH family.</text>
</comment>
<dbReference type="InterPro" id="IPR036188">
    <property type="entry name" value="FAD/NAD-bd_sf"/>
</dbReference>
<sequence>MAPFCVEGREGVYDYYDARGVPYSRCGKLIVATDAAEALKLKEIARRTARNRVDDLSLLSGVDGVALEPQQSCTAALLSPSTDTVYCHALTLAIQADAEAAGAIVRANPLDSPATPFRV</sequence>
<reference evidence="7" key="1">
    <citation type="submission" date="2024-06" db="EMBL/GenBank/DDBJ databases">
        <title>Mesorhizobium karijinii sp. nov., a symbiont of the iconic Swainsona formosa from arid Australia.</title>
        <authorList>
            <person name="Hill Y.J."/>
            <person name="Watkin E.L.J."/>
            <person name="O'Hara G.W."/>
            <person name="Terpolilli J."/>
            <person name="Tye M.L."/>
            <person name="Kohlmeier M.G."/>
        </authorList>
    </citation>
    <scope>NUCLEOTIDE SEQUENCE</scope>
    <source>
        <strain evidence="7">WSM2240</strain>
        <plasmid evidence="7">pMk2240A</plasmid>
    </source>
</reference>
<dbReference type="Gene3D" id="3.50.50.60">
    <property type="entry name" value="FAD/NAD(P)-binding domain"/>
    <property type="match status" value="1"/>
</dbReference>